<reference evidence="1 2" key="1">
    <citation type="submission" date="2018-10" db="EMBL/GenBank/DDBJ databases">
        <title>Genome assembly for a Yunnan-Guizhou Plateau 3E fish, Anabarilius grahami (Regan), and its evolutionary and genetic applications.</title>
        <authorList>
            <person name="Jiang W."/>
        </authorList>
    </citation>
    <scope>NUCLEOTIDE SEQUENCE [LARGE SCALE GENOMIC DNA]</scope>
    <source>
        <strain evidence="1">AG-KIZ</strain>
        <tissue evidence="1">Muscle</tissue>
    </source>
</reference>
<dbReference type="OrthoDB" id="188352at2759"/>
<proteinExistence type="predicted"/>
<dbReference type="AlphaFoldDB" id="A0A3N0XFK4"/>
<accession>A0A3N0XFK4</accession>
<keyword evidence="2" id="KW-1185">Reference proteome</keyword>
<organism evidence="1 2">
    <name type="scientific">Anabarilius grahami</name>
    <name type="common">Kanglang fish</name>
    <name type="synonym">Barilius grahami</name>
    <dbReference type="NCBI Taxonomy" id="495550"/>
    <lineage>
        <taxon>Eukaryota</taxon>
        <taxon>Metazoa</taxon>
        <taxon>Chordata</taxon>
        <taxon>Craniata</taxon>
        <taxon>Vertebrata</taxon>
        <taxon>Euteleostomi</taxon>
        <taxon>Actinopterygii</taxon>
        <taxon>Neopterygii</taxon>
        <taxon>Teleostei</taxon>
        <taxon>Ostariophysi</taxon>
        <taxon>Cypriniformes</taxon>
        <taxon>Xenocyprididae</taxon>
        <taxon>Xenocypridinae</taxon>
        <taxon>Xenocypridinae incertae sedis</taxon>
        <taxon>Anabarilius</taxon>
    </lineage>
</organism>
<evidence type="ECO:0000313" key="1">
    <source>
        <dbReference type="EMBL" id="ROI16172.1"/>
    </source>
</evidence>
<dbReference type="EMBL" id="RJVU01075544">
    <property type="protein sequence ID" value="ROI16172.1"/>
    <property type="molecule type" value="Genomic_DNA"/>
</dbReference>
<evidence type="ECO:0000313" key="2">
    <source>
        <dbReference type="Proteomes" id="UP000281406"/>
    </source>
</evidence>
<comment type="caution">
    <text evidence="1">The sequence shown here is derived from an EMBL/GenBank/DDBJ whole genome shotgun (WGS) entry which is preliminary data.</text>
</comment>
<sequence length="91" mass="10347">MNSPTQGGELLYRELSKDSTCIRFSYPGFRSSIESNQHPKRPDDARIEELRTVLLGSCHTTVTPICVMFLSQCNVNFMGIPKSLSKKIEFY</sequence>
<protein>
    <submittedName>
        <fullName evidence="1">Uncharacterized protein</fullName>
    </submittedName>
</protein>
<dbReference type="Proteomes" id="UP000281406">
    <property type="component" value="Unassembled WGS sequence"/>
</dbReference>
<gene>
    <name evidence="1" type="ORF">DPX16_12290</name>
</gene>
<name>A0A3N0XFK4_ANAGA</name>